<gene>
    <name evidence="2" type="ORF">MRATA1EN1_LOCUS17573</name>
</gene>
<feature type="region of interest" description="Disordered" evidence="1">
    <location>
        <begin position="80"/>
        <end position="112"/>
    </location>
</feature>
<protein>
    <submittedName>
        <fullName evidence="2">Uncharacterized protein</fullName>
    </submittedName>
</protein>
<evidence type="ECO:0000313" key="3">
    <source>
        <dbReference type="Proteomes" id="UP001176941"/>
    </source>
</evidence>
<organism evidence="2 3">
    <name type="scientific">Rangifer tarandus platyrhynchus</name>
    <name type="common">Svalbard reindeer</name>
    <dbReference type="NCBI Taxonomy" id="3082113"/>
    <lineage>
        <taxon>Eukaryota</taxon>
        <taxon>Metazoa</taxon>
        <taxon>Chordata</taxon>
        <taxon>Craniata</taxon>
        <taxon>Vertebrata</taxon>
        <taxon>Euteleostomi</taxon>
        <taxon>Mammalia</taxon>
        <taxon>Eutheria</taxon>
        <taxon>Laurasiatheria</taxon>
        <taxon>Artiodactyla</taxon>
        <taxon>Ruminantia</taxon>
        <taxon>Pecora</taxon>
        <taxon>Cervidae</taxon>
        <taxon>Odocoileinae</taxon>
        <taxon>Rangifer</taxon>
    </lineage>
</organism>
<reference evidence="2" key="1">
    <citation type="submission" date="2023-04" db="EMBL/GenBank/DDBJ databases">
        <authorList>
            <consortium name="ELIXIR-Norway"/>
        </authorList>
    </citation>
    <scope>NUCLEOTIDE SEQUENCE [LARGE SCALE GENOMIC DNA]</scope>
</reference>
<accession>A0ABN8Z695</accession>
<dbReference type="Proteomes" id="UP001176941">
    <property type="component" value="Chromosome 28"/>
</dbReference>
<dbReference type="EMBL" id="OX459964">
    <property type="protein sequence ID" value="CAI9168611.1"/>
    <property type="molecule type" value="Genomic_DNA"/>
</dbReference>
<proteinExistence type="predicted"/>
<sequence>MAQHPETLSKENPQVSPRPAFLRSCSSLAPFSLLLVTFNSLMSLFLPYAHSPRSIGSFLNLAHWELFPLWDPIPCPETHWTDSQVQRSSSSRQQQEQPSDKDSGGIGPISGD</sequence>
<name>A0ABN8Z695_RANTA</name>
<evidence type="ECO:0000256" key="1">
    <source>
        <dbReference type="SAM" id="MobiDB-lite"/>
    </source>
</evidence>
<feature type="compositionally biased region" description="Low complexity" evidence="1">
    <location>
        <begin position="83"/>
        <end position="97"/>
    </location>
</feature>
<evidence type="ECO:0000313" key="2">
    <source>
        <dbReference type="EMBL" id="CAI9168611.1"/>
    </source>
</evidence>
<keyword evidence="3" id="KW-1185">Reference proteome</keyword>